<feature type="domain" description="Reverse transcriptase" evidence="2">
    <location>
        <begin position="212"/>
        <end position="301"/>
    </location>
</feature>
<evidence type="ECO:0000259" key="2">
    <source>
        <dbReference type="Pfam" id="PF00078"/>
    </source>
</evidence>
<keyword evidence="3" id="KW-0548">Nucleotidyltransferase</keyword>
<dbReference type="Gene3D" id="3.10.10.10">
    <property type="entry name" value="HIV Type 1 Reverse Transcriptase, subunit A, domain 1"/>
    <property type="match status" value="1"/>
</dbReference>
<sequence length="451" mass="51646">MSSNTFDYIYPVIVPSDYDIEDAFSSTRSPDYTPASPDYSPASSRNTSPNPPDDLSKYLLASLAISPFHDDPYMKVMQAYNATSNESLIPPQALIVPPTILPLSPVLPPSPMFDPQDFFLPEEILPPQKRARFLSYSSTDSSVPPQYHAKILFDEKVVHIPINGETLIIRVQVMEKKSDEKRLEDIPVVREFLEFFPEDLPGLPPGAPVLFVKKKDGSFRMCIDYRELNKLTIKNRYPLPRIDYLLDQLQGSSVYSKIDLRSGYHQLRVRDEDISKTTFKTRYGHYEFQVMPFGLTNAPAFLGHVIDCQGIHVDPAKINAVKNWAPPTTPTEHILDQKELNMRQRLWLELLADYDCEIRYHPGKENVVAVALSRKERIKPFRAEIGDVQLTGPEIIHETTEKIVQIRQRLQAARDRQRSYANIRRKPLEFQVGDRVMLKVSPRKGVIHFGK</sequence>
<proteinExistence type="predicted"/>
<feature type="region of interest" description="Disordered" evidence="1">
    <location>
        <begin position="25"/>
        <end position="53"/>
    </location>
</feature>
<gene>
    <name evidence="3" type="ORF">Tco_1111766</name>
</gene>
<dbReference type="InterPro" id="IPR043502">
    <property type="entry name" value="DNA/RNA_pol_sf"/>
</dbReference>
<organism evidence="3 4">
    <name type="scientific">Tanacetum coccineum</name>
    <dbReference type="NCBI Taxonomy" id="301880"/>
    <lineage>
        <taxon>Eukaryota</taxon>
        <taxon>Viridiplantae</taxon>
        <taxon>Streptophyta</taxon>
        <taxon>Embryophyta</taxon>
        <taxon>Tracheophyta</taxon>
        <taxon>Spermatophyta</taxon>
        <taxon>Magnoliopsida</taxon>
        <taxon>eudicotyledons</taxon>
        <taxon>Gunneridae</taxon>
        <taxon>Pentapetalae</taxon>
        <taxon>asterids</taxon>
        <taxon>campanulids</taxon>
        <taxon>Asterales</taxon>
        <taxon>Asteraceae</taxon>
        <taxon>Asteroideae</taxon>
        <taxon>Anthemideae</taxon>
        <taxon>Anthemidinae</taxon>
        <taxon>Tanacetum</taxon>
    </lineage>
</organism>
<dbReference type="GO" id="GO:0003964">
    <property type="term" value="F:RNA-directed DNA polymerase activity"/>
    <property type="evidence" value="ECO:0007669"/>
    <property type="project" value="UniProtKB-KW"/>
</dbReference>
<dbReference type="EMBL" id="BQNB010020963">
    <property type="protein sequence ID" value="GJU01428.1"/>
    <property type="molecule type" value="Genomic_DNA"/>
</dbReference>
<keyword evidence="4" id="KW-1185">Reference proteome</keyword>
<keyword evidence="3" id="KW-0695">RNA-directed DNA polymerase</keyword>
<dbReference type="Gene3D" id="3.30.70.270">
    <property type="match status" value="1"/>
</dbReference>
<comment type="caution">
    <text evidence="3">The sequence shown here is derived from an EMBL/GenBank/DDBJ whole genome shotgun (WGS) entry which is preliminary data.</text>
</comment>
<dbReference type="PANTHER" id="PTHR24559:SF427">
    <property type="entry name" value="RNA-DIRECTED DNA POLYMERASE"/>
    <property type="match status" value="1"/>
</dbReference>
<dbReference type="SUPFAM" id="SSF56672">
    <property type="entry name" value="DNA/RNA polymerases"/>
    <property type="match status" value="1"/>
</dbReference>
<dbReference type="CDD" id="cd01647">
    <property type="entry name" value="RT_LTR"/>
    <property type="match status" value="1"/>
</dbReference>
<accession>A0ABQ5IQD8</accession>
<reference evidence="3" key="1">
    <citation type="journal article" date="2022" name="Int. J. Mol. Sci.">
        <title>Draft Genome of Tanacetum Coccineum: Genomic Comparison of Closely Related Tanacetum-Family Plants.</title>
        <authorList>
            <person name="Yamashiro T."/>
            <person name="Shiraishi A."/>
            <person name="Nakayama K."/>
            <person name="Satake H."/>
        </authorList>
    </citation>
    <scope>NUCLEOTIDE SEQUENCE</scope>
</reference>
<evidence type="ECO:0000256" key="1">
    <source>
        <dbReference type="SAM" id="MobiDB-lite"/>
    </source>
</evidence>
<dbReference type="InterPro" id="IPR053134">
    <property type="entry name" value="RNA-dir_DNA_polymerase"/>
</dbReference>
<evidence type="ECO:0000313" key="4">
    <source>
        <dbReference type="Proteomes" id="UP001151760"/>
    </source>
</evidence>
<reference evidence="3" key="2">
    <citation type="submission" date="2022-01" db="EMBL/GenBank/DDBJ databases">
        <authorList>
            <person name="Yamashiro T."/>
            <person name="Shiraishi A."/>
            <person name="Satake H."/>
            <person name="Nakayama K."/>
        </authorList>
    </citation>
    <scope>NUCLEOTIDE SEQUENCE</scope>
</reference>
<protein>
    <submittedName>
        <fullName evidence="3">Reverse transcriptase domain-containing protein</fullName>
    </submittedName>
</protein>
<keyword evidence="3" id="KW-0808">Transferase</keyword>
<name>A0ABQ5IQD8_9ASTR</name>
<dbReference type="Proteomes" id="UP001151760">
    <property type="component" value="Unassembled WGS sequence"/>
</dbReference>
<dbReference type="Pfam" id="PF00078">
    <property type="entry name" value="RVT_1"/>
    <property type="match status" value="1"/>
</dbReference>
<dbReference type="InterPro" id="IPR000477">
    <property type="entry name" value="RT_dom"/>
</dbReference>
<evidence type="ECO:0000313" key="3">
    <source>
        <dbReference type="EMBL" id="GJU01428.1"/>
    </source>
</evidence>
<dbReference type="PANTHER" id="PTHR24559">
    <property type="entry name" value="TRANSPOSON TY3-I GAG-POL POLYPROTEIN"/>
    <property type="match status" value="1"/>
</dbReference>
<dbReference type="InterPro" id="IPR043128">
    <property type="entry name" value="Rev_trsase/Diguanyl_cyclase"/>
</dbReference>